<reference evidence="1 2" key="1">
    <citation type="submission" date="2020-05" db="EMBL/GenBank/DDBJ databases">
        <title>Whole Genome Sequences of Enterobacteriales Associated with the International Space Station.</title>
        <authorList>
            <person name="Bharadwaj A."/>
            <person name="Daudu R."/>
            <person name="Singh N."/>
            <person name="Wood J."/>
            <person name="Debieu M."/>
            <person name="Mason C."/>
            <person name="Wang C."/>
            <person name="Venkateswaran K."/>
        </authorList>
    </citation>
    <scope>NUCLEOTIDE SEQUENCE [LARGE SCALE GENOMIC DNA]</scope>
    <source>
        <strain evidence="1 2">IF5SW-B1</strain>
    </source>
</reference>
<evidence type="ECO:0000313" key="1">
    <source>
        <dbReference type="EMBL" id="NUY99075.1"/>
    </source>
</evidence>
<dbReference type="EMBL" id="JABWPM010000041">
    <property type="protein sequence ID" value="NUY99075.1"/>
    <property type="molecule type" value="Genomic_DNA"/>
</dbReference>
<proteinExistence type="predicted"/>
<sequence length="135" mass="16075">MKEDILNVIESKVSPLIRVWMNEGKSSLNISRERYIKDSIDSKEDVDIKLLAVKYLLLEYFNEYAPDDYIEEMTGRLNNIFDDINPICSLFYGFFDIRMVSYSFEYYLSYFYYQLMIIEGDEEDLKYVANVLGRS</sequence>
<gene>
    <name evidence="1" type="ORF">HU668_21795</name>
</gene>
<protein>
    <submittedName>
        <fullName evidence="1">Uncharacterized protein</fullName>
    </submittedName>
</protein>
<accession>A0A7Y6TU93</accession>
<dbReference type="RefSeq" id="WP_069729769.1">
    <property type="nucleotide sequence ID" value="NZ_JABWPE010000041.1"/>
</dbReference>
<dbReference type="AlphaFoldDB" id="A0A7Y6TU93"/>
<comment type="caution">
    <text evidence="1">The sequence shown here is derived from an EMBL/GenBank/DDBJ whole genome shotgun (WGS) entry which is preliminary data.</text>
</comment>
<organism evidence="1 2">
    <name type="scientific">Pantoea brenneri</name>
    <dbReference type="NCBI Taxonomy" id="472694"/>
    <lineage>
        <taxon>Bacteria</taxon>
        <taxon>Pseudomonadati</taxon>
        <taxon>Pseudomonadota</taxon>
        <taxon>Gammaproteobacteria</taxon>
        <taxon>Enterobacterales</taxon>
        <taxon>Erwiniaceae</taxon>
        <taxon>Pantoea</taxon>
    </lineage>
</organism>
<evidence type="ECO:0000313" key="2">
    <source>
        <dbReference type="Proteomes" id="UP000566985"/>
    </source>
</evidence>
<dbReference type="Proteomes" id="UP000566985">
    <property type="component" value="Unassembled WGS sequence"/>
</dbReference>
<dbReference type="GeneID" id="57347820"/>
<name>A0A7Y6TU93_9GAMM</name>